<dbReference type="PANTHER" id="PTHR23504">
    <property type="entry name" value="MAJOR FACILITATOR SUPERFAMILY DOMAIN-CONTAINING PROTEIN 10"/>
    <property type="match status" value="1"/>
</dbReference>
<dbReference type="SUPFAM" id="SSF103473">
    <property type="entry name" value="MFS general substrate transporter"/>
    <property type="match status" value="1"/>
</dbReference>
<accession>A0A812LSZ7</accession>
<feature type="transmembrane region" description="Helical" evidence="8">
    <location>
        <begin position="100"/>
        <end position="118"/>
    </location>
</feature>
<dbReference type="InterPro" id="IPR003819">
    <property type="entry name" value="TauD/TfdA-like"/>
</dbReference>
<dbReference type="Proteomes" id="UP000604046">
    <property type="component" value="Unassembled WGS sequence"/>
</dbReference>
<dbReference type="InterPro" id="IPR042098">
    <property type="entry name" value="TauD-like_sf"/>
</dbReference>
<evidence type="ECO:0000256" key="1">
    <source>
        <dbReference type="ARBA" id="ARBA00004141"/>
    </source>
</evidence>
<dbReference type="GO" id="GO:0005506">
    <property type="term" value="F:iron ion binding"/>
    <property type="evidence" value="ECO:0007669"/>
    <property type="project" value="InterPro"/>
</dbReference>
<feature type="domain" description="Major facilitator superfamily (MFS) profile" evidence="9">
    <location>
        <begin position="924"/>
        <end position="1370"/>
    </location>
</feature>
<evidence type="ECO:0000256" key="3">
    <source>
        <dbReference type="ARBA" id="ARBA00022692"/>
    </source>
</evidence>
<keyword evidence="6 8" id="KW-0472">Membrane</keyword>
<dbReference type="PANTHER" id="PTHR23504:SF15">
    <property type="entry name" value="MAJOR FACILITATOR SUPERFAMILY (MFS) PROFILE DOMAIN-CONTAINING PROTEIN"/>
    <property type="match status" value="1"/>
</dbReference>
<evidence type="ECO:0000256" key="8">
    <source>
        <dbReference type="SAM" id="Phobius"/>
    </source>
</evidence>
<evidence type="ECO:0000259" key="9">
    <source>
        <dbReference type="PROSITE" id="PS50850"/>
    </source>
</evidence>
<dbReference type="InterPro" id="IPR011701">
    <property type="entry name" value="MFS"/>
</dbReference>
<feature type="transmembrane region" description="Helical" evidence="8">
    <location>
        <begin position="1209"/>
        <end position="1229"/>
    </location>
</feature>
<dbReference type="Pfam" id="PF02668">
    <property type="entry name" value="TauD"/>
    <property type="match status" value="1"/>
</dbReference>
<dbReference type="GO" id="GO:0016020">
    <property type="term" value="C:membrane"/>
    <property type="evidence" value="ECO:0007669"/>
    <property type="project" value="UniProtKB-SubCell"/>
</dbReference>
<evidence type="ECO:0000256" key="2">
    <source>
        <dbReference type="ARBA" id="ARBA00022448"/>
    </source>
</evidence>
<dbReference type="Gene3D" id="3.60.130.10">
    <property type="entry name" value="Clavaminate synthase-like"/>
    <property type="match status" value="1"/>
</dbReference>
<keyword evidence="2" id="KW-0813">Transport</keyword>
<gene>
    <name evidence="10" type="primary">ZIFL2</name>
    <name evidence="10" type="ORF">SNAT2548_LOCUS12161</name>
</gene>
<feature type="region of interest" description="Disordered" evidence="7">
    <location>
        <begin position="751"/>
        <end position="771"/>
    </location>
</feature>
<name>A0A812LSZ7_9DINO</name>
<feature type="transmembrane region" description="Helical" evidence="8">
    <location>
        <begin position="965"/>
        <end position="985"/>
    </location>
</feature>
<dbReference type="InterPro" id="IPR020846">
    <property type="entry name" value="MFS_dom"/>
</dbReference>
<feature type="transmembrane region" description="Helical" evidence="8">
    <location>
        <begin position="1274"/>
        <end position="1298"/>
    </location>
</feature>
<keyword evidence="3 8" id="KW-0812">Transmembrane</keyword>
<keyword evidence="4 8" id="KW-1133">Transmembrane helix</keyword>
<dbReference type="Pfam" id="PF04116">
    <property type="entry name" value="FA_hydroxylase"/>
    <property type="match status" value="1"/>
</dbReference>
<dbReference type="PROSITE" id="PS50850">
    <property type="entry name" value="MFS"/>
    <property type="match status" value="1"/>
</dbReference>
<organism evidence="10 11">
    <name type="scientific">Symbiodinium natans</name>
    <dbReference type="NCBI Taxonomy" id="878477"/>
    <lineage>
        <taxon>Eukaryota</taxon>
        <taxon>Sar</taxon>
        <taxon>Alveolata</taxon>
        <taxon>Dinophyceae</taxon>
        <taxon>Suessiales</taxon>
        <taxon>Symbiodiniaceae</taxon>
        <taxon>Symbiodinium</taxon>
    </lineage>
</organism>
<comment type="caution">
    <text evidence="10">The sequence shown here is derived from an EMBL/GenBank/DDBJ whole genome shotgun (WGS) entry which is preliminary data.</text>
</comment>
<keyword evidence="11" id="KW-1185">Reference proteome</keyword>
<feature type="transmembrane region" description="Helical" evidence="8">
    <location>
        <begin position="124"/>
        <end position="149"/>
    </location>
</feature>
<evidence type="ECO:0000256" key="5">
    <source>
        <dbReference type="ARBA" id="ARBA00023002"/>
    </source>
</evidence>
<feature type="region of interest" description="Disordered" evidence="7">
    <location>
        <begin position="836"/>
        <end position="908"/>
    </location>
</feature>
<feature type="transmembrane region" description="Helical" evidence="8">
    <location>
        <begin position="997"/>
        <end position="1016"/>
    </location>
</feature>
<evidence type="ECO:0000313" key="11">
    <source>
        <dbReference type="Proteomes" id="UP000604046"/>
    </source>
</evidence>
<sequence>MLALTPPMCQWWWAGTLGLICVTLSIIARACEALQAPPGLTFVLGGICASDMVWLATNAAFEVLSADVERWRIAPGHKHASTKESREYAMKQIRAKLAGWWLDMCIFAGVWCTSKLSFSCEGGLLSSVAGFLLMLCLLDFGLSSWHCILHLPGMYRYHKLHHSIKVTRPWTNEVEHPVEALGNAAVKYGSVVLVSRCLELSPSVAFAYFMFSTWYGVMVHSGYNLPPFDWIGRAPALWFIITPKHHQDHHMNGAKNLGAITSLWCTLFQRAQSMKSAPSGRMGATFKANLRNISDDQLRKLVQAVRAHGMIVIPKQSWSLEEQEAFTLRLGELTATVVGQAPEYFEVHPRIVRLSNFRADGTWKGPKYQGAEVWHQDGDYLRMSERHILTVLSADKIPRQGGGTGFVDLVAAAAALPPSLRSQAEGLSCFSSARRNAEYMKRDFTAEDAERYPDQRVPVLHRHPRDGRELLLMGSELSVFEDQEHRPDMETTQALFQHVLSPQWMYFHQYRPGDVIIWDNVQTLHKAMPFVNDGSDCRLLWRAQVVRFVVAWCCFTGWTHSRRLRKDGATVGGFGRISWQLLRQSDEERVAKQSKLLANFAASLPEAERARATQIMNPESGYEGGRLVSRAGLKQVNVCTVHVHHAAAKKPDVMKQAFSGLLTLIAREKTRILSGDFNQACGKIGEALDAFGFKDYQMLNNGESSAHIMTIILNYLEEVPLRGEVRRGPLESSRPARKRWGCTLSLDSFGASRNKAKERQRQKQHKAEQRAQREALLREATNVGDMELALAAAQEALASFTLLRHELVCRSIAPYTCLSPANSRIAALHWLDQRAEHPAHKQGQRRKSYWASEEEEKELAATGERCENQPASSQAEDSQNGQQGSGQRHLSPVAQSQPWAAPDARRAMDSQAQEAAAKRLFKRRLLVIGAMRFVDSMNVTMIMPYGLDLVSKFLNQETEAPQAGLAYASLIGLYSLFEIIFSPLWGIVADCMGRRPCLLIGLAGTAVCPILLGLGQSLTVVFLFRALDGLFCGNQAILRTYLGELVDKTNEARSFSFLVLCFVLGLMAGPFLGGLAFPARWAPRVFRGTLFEDYPVLLPNLVFGAVTAVVCAIGFLCLEETLPKSKRRTRAQQAQEAQEDQEAPKEETSGADVELADLAKKGSKCYPWTVLQAMLMFCGLAGAVEAQNTLFILLWQYPESSGGFGFSPQQVAIVQVTGALGPIACYLTFFQKLLKLGSLNVLVLGFLLNSLSFGLYPVYGLFADSVKYGLWRYVALGLADFVAGIGTFLMFSAVFVFLNRSLEGQNRATVNGWANSGRALSRAVSPIVASQLLQACAEFGPLGRYIPFYIMTASLGACFAISWSGLQKLSHK</sequence>
<feature type="compositionally biased region" description="Polar residues" evidence="7">
    <location>
        <begin position="869"/>
        <end position="898"/>
    </location>
</feature>
<dbReference type="InterPro" id="IPR006694">
    <property type="entry name" value="Fatty_acid_hydroxylase"/>
</dbReference>
<proteinExistence type="predicted"/>
<dbReference type="InterPro" id="IPR001958">
    <property type="entry name" value="Tet-R_TetA/multi-R_MdtG-like"/>
</dbReference>
<comment type="subcellular location">
    <subcellularLocation>
        <location evidence="1">Membrane</location>
        <topology evidence="1">Multi-pass membrane protein</topology>
    </subcellularLocation>
</comment>
<dbReference type="GO" id="GO:0008610">
    <property type="term" value="P:lipid biosynthetic process"/>
    <property type="evidence" value="ECO:0007669"/>
    <property type="project" value="InterPro"/>
</dbReference>
<feature type="transmembrane region" description="Helical" evidence="8">
    <location>
        <begin position="1097"/>
        <end position="1118"/>
    </location>
</feature>
<dbReference type="GO" id="GO:0016491">
    <property type="term" value="F:oxidoreductase activity"/>
    <property type="evidence" value="ECO:0007669"/>
    <property type="project" value="UniProtKB-KW"/>
</dbReference>
<reference evidence="10" key="1">
    <citation type="submission" date="2021-02" db="EMBL/GenBank/DDBJ databases">
        <authorList>
            <person name="Dougan E. K."/>
            <person name="Rhodes N."/>
            <person name="Thang M."/>
            <person name="Chan C."/>
        </authorList>
    </citation>
    <scope>NUCLEOTIDE SEQUENCE</scope>
</reference>
<dbReference type="SUPFAM" id="SSF51197">
    <property type="entry name" value="Clavaminate synthase-like"/>
    <property type="match status" value="1"/>
</dbReference>
<keyword evidence="5" id="KW-0560">Oxidoreductase</keyword>
<feature type="region of interest" description="Disordered" evidence="7">
    <location>
        <begin position="1128"/>
        <end position="1151"/>
    </location>
</feature>
<feature type="transmembrane region" description="Helical" evidence="8">
    <location>
        <begin position="12"/>
        <end position="31"/>
    </location>
</feature>
<evidence type="ECO:0000256" key="4">
    <source>
        <dbReference type="ARBA" id="ARBA00022989"/>
    </source>
</evidence>
<feature type="transmembrane region" description="Helical" evidence="8">
    <location>
        <begin position="1241"/>
        <end position="1262"/>
    </location>
</feature>
<dbReference type="GO" id="GO:0022857">
    <property type="term" value="F:transmembrane transporter activity"/>
    <property type="evidence" value="ECO:0007669"/>
    <property type="project" value="InterPro"/>
</dbReference>
<feature type="transmembrane region" description="Helical" evidence="8">
    <location>
        <begin position="1170"/>
        <end position="1197"/>
    </location>
</feature>
<dbReference type="CDD" id="cd17330">
    <property type="entry name" value="MFS_SLC46_TetA_like"/>
    <property type="match status" value="1"/>
</dbReference>
<feature type="transmembrane region" description="Helical" evidence="8">
    <location>
        <begin position="1054"/>
        <end position="1077"/>
    </location>
</feature>
<feature type="transmembrane region" description="Helical" evidence="8">
    <location>
        <begin position="925"/>
        <end position="945"/>
    </location>
</feature>
<evidence type="ECO:0000256" key="6">
    <source>
        <dbReference type="ARBA" id="ARBA00023136"/>
    </source>
</evidence>
<dbReference type="Gene3D" id="1.20.1250.20">
    <property type="entry name" value="MFS general substrate transporter like domains"/>
    <property type="match status" value="1"/>
</dbReference>
<evidence type="ECO:0000313" key="10">
    <source>
        <dbReference type="EMBL" id="CAE7249466.1"/>
    </source>
</evidence>
<feature type="transmembrane region" description="Helical" evidence="8">
    <location>
        <begin position="1346"/>
        <end position="1366"/>
    </location>
</feature>
<dbReference type="Pfam" id="PF07690">
    <property type="entry name" value="MFS_1"/>
    <property type="match status" value="1"/>
</dbReference>
<dbReference type="EMBL" id="CAJNDS010001147">
    <property type="protein sequence ID" value="CAE7249466.1"/>
    <property type="molecule type" value="Genomic_DNA"/>
</dbReference>
<feature type="compositionally biased region" description="Basic and acidic residues" evidence="7">
    <location>
        <begin position="755"/>
        <end position="771"/>
    </location>
</feature>
<dbReference type="OrthoDB" id="409565at2759"/>
<protein>
    <submittedName>
        <fullName evidence="10">ZIFL2 protein</fullName>
    </submittedName>
</protein>
<evidence type="ECO:0000256" key="7">
    <source>
        <dbReference type="SAM" id="MobiDB-lite"/>
    </source>
</evidence>
<dbReference type="InterPro" id="IPR036259">
    <property type="entry name" value="MFS_trans_sf"/>
</dbReference>
<dbReference type="PRINTS" id="PR01035">
    <property type="entry name" value="TCRTETA"/>
</dbReference>